<dbReference type="EMBL" id="JAYKBW010000009">
    <property type="protein sequence ID" value="MEB3075388.1"/>
    <property type="molecule type" value="Genomic_DNA"/>
</dbReference>
<proteinExistence type="predicted"/>
<keyword evidence="3" id="KW-1185">Reference proteome</keyword>
<feature type="domain" description="Glycosyltransferase 2-like" evidence="1">
    <location>
        <begin position="10"/>
        <end position="130"/>
    </location>
</feature>
<organism evidence="2 3">
    <name type="scientific">Capnocytophaga gingivalis</name>
    <dbReference type="NCBI Taxonomy" id="1017"/>
    <lineage>
        <taxon>Bacteria</taxon>
        <taxon>Pseudomonadati</taxon>
        <taxon>Bacteroidota</taxon>
        <taxon>Flavobacteriia</taxon>
        <taxon>Flavobacteriales</taxon>
        <taxon>Flavobacteriaceae</taxon>
        <taxon>Capnocytophaga</taxon>
    </lineage>
</organism>
<comment type="caution">
    <text evidence="2">The sequence shown here is derived from an EMBL/GenBank/DDBJ whole genome shotgun (WGS) entry which is preliminary data.</text>
</comment>
<dbReference type="Pfam" id="PF00535">
    <property type="entry name" value="Glycos_transf_2"/>
    <property type="match status" value="1"/>
</dbReference>
<protein>
    <submittedName>
        <fullName evidence="2">Glycosyltransferase family 2 protein</fullName>
    </submittedName>
</protein>
<dbReference type="RefSeq" id="WP_323983591.1">
    <property type="nucleotide sequence ID" value="NZ_JAYKBW010000009.1"/>
</dbReference>
<evidence type="ECO:0000259" key="1">
    <source>
        <dbReference type="Pfam" id="PF00535"/>
    </source>
</evidence>
<dbReference type="Gene3D" id="3.90.550.10">
    <property type="entry name" value="Spore Coat Polysaccharide Biosynthesis Protein SpsA, Chain A"/>
    <property type="match status" value="1"/>
</dbReference>
<name>A0ABU5Z9L1_9FLAO</name>
<dbReference type="InterPro" id="IPR029044">
    <property type="entry name" value="Nucleotide-diphossugar_trans"/>
</dbReference>
<dbReference type="Proteomes" id="UP001311730">
    <property type="component" value="Unassembled WGS sequence"/>
</dbReference>
<accession>A0ABU5Z9L1</accession>
<reference evidence="2 3" key="1">
    <citation type="submission" date="2023-12" db="EMBL/GenBank/DDBJ databases">
        <title>Genomic sequences of Capnocytophaga and Parvimonas strains.</title>
        <authorList>
            <person name="Watt R.M."/>
            <person name="Wang M."/>
            <person name="Yang T."/>
            <person name="Tong W.M."/>
        </authorList>
    </citation>
    <scope>NUCLEOTIDE SEQUENCE [LARGE SCALE GENOMIC DNA]</scope>
    <source>
        <strain evidence="2 3">CCUG 13096</strain>
    </source>
</reference>
<gene>
    <name evidence="2" type="ORF">VJJ08_08765</name>
</gene>
<evidence type="ECO:0000313" key="2">
    <source>
        <dbReference type="EMBL" id="MEB3075388.1"/>
    </source>
</evidence>
<sequence length="286" mass="33897">MREGKKIGCIIVLYQPNWELTKKTLESICAQVDEVFISDNSTNIQNIDLSYYKNVTYHFIGENKGIATAQNIGIDYFKQNKYDFIIFFDQDSIPSIDLVEHLYNKYLFLHKEGIKVGGIAPRPYNRNENKTYKGTIKKGKEIYPNITEVTEIISSASFIPIQNFEIVGNMEEDLFIDAVDFEWCWRATYKGDFRFFICEKILLSHQLGEKDLSVGIKKIAIHSPFRQYYRYRNFFKLLKRNYVPLYWKISNLIKYTFKYFYLPLCVSPRKEYFYKINKGIYDGLLK</sequence>
<evidence type="ECO:0000313" key="3">
    <source>
        <dbReference type="Proteomes" id="UP001311730"/>
    </source>
</evidence>
<dbReference type="CDD" id="cd02526">
    <property type="entry name" value="GT2_RfbF_like"/>
    <property type="match status" value="1"/>
</dbReference>
<dbReference type="SUPFAM" id="SSF53448">
    <property type="entry name" value="Nucleotide-diphospho-sugar transferases"/>
    <property type="match status" value="1"/>
</dbReference>
<dbReference type="InterPro" id="IPR001173">
    <property type="entry name" value="Glyco_trans_2-like"/>
</dbReference>